<dbReference type="OrthoDB" id="268788at2"/>
<dbReference type="RefSeq" id="WP_145353591.1">
    <property type="nucleotide sequence ID" value="NZ_CP036262.1"/>
</dbReference>
<dbReference type="Proteomes" id="UP000320672">
    <property type="component" value="Chromosome"/>
</dbReference>
<reference evidence="3 4" key="1">
    <citation type="submission" date="2019-02" db="EMBL/GenBank/DDBJ databases">
        <title>Deep-cultivation of Planctomycetes and their phenomic and genomic characterization uncovers novel biology.</title>
        <authorList>
            <person name="Wiegand S."/>
            <person name="Jogler M."/>
            <person name="Boedeker C."/>
            <person name="Pinto D."/>
            <person name="Vollmers J."/>
            <person name="Rivas-Marin E."/>
            <person name="Kohn T."/>
            <person name="Peeters S.H."/>
            <person name="Heuer A."/>
            <person name="Rast P."/>
            <person name="Oberbeckmann S."/>
            <person name="Bunk B."/>
            <person name="Jeske O."/>
            <person name="Meyerdierks A."/>
            <person name="Storesund J.E."/>
            <person name="Kallscheuer N."/>
            <person name="Luecker S."/>
            <person name="Lage O.M."/>
            <person name="Pohl T."/>
            <person name="Merkel B.J."/>
            <person name="Hornburger P."/>
            <person name="Mueller R.-W."/>
            <person name="Bruemmer F."/>
            <person name="Labrenz M."/>
            <person name="Spormann A.M."/>
            <person name="Op den Camp H."/>
            <person name="Overmann J."/>
            <person name="Amann R."/>
            <person name="Jetten M.S.M."/>
            <person name="Mascher T."/>
            <person name="Medema M.H."/>
            <person name="Devos D.P."/>
            <person name="Kaster A.-K."/>
            <person name="Ovreas L."/>
            <person name="Rohde M."/>
            <person name="Galperin M.Y."/>
            <person name="Jogler C."/>
        </authorList>
    </citation>
    <scope>NUCLEOTIDE SEQUENCE [LARGE SCALE GENOMIC DNA]</scope>
    <source>
        <strain evidence="3 4">FF011L</strain>
    </source>
</reference>
<evidence type="ECO:0000256" key="1">
    <source>
        <dbReference type="SAM" id="SignalP"/>
    </source>
</evidence>
<organism evidence="3 4">
    <name type="scientific">Roseimaritima multifibrata</name>
    <dbReference type="NCBI Taxonomy" id="1930274"/>
    <lineage>
        <taxon>Bacteria</taxon>
        <taxon>Pseudomonadati</taxon>
        <taxon>Planctomycetota</taxon>
        <taxon>Planctomycetia</taxon>
        <taxon>Pirellulales</taxon>
        <taxon>Pirellulaceae</taxon>
        <taxon>Roseimaritima</taxon>
    </lineage>
</organism>
<feature type="chain" id="PRO_5022081275" description="Tll0287-like domain-containing protein" evidence="1">
    <location>
        <begin position="25"/>
        <end position="192"/>
    </location>
</feature>
<evidence type="ECO:0000313" key="4">
    <source>
        <dbReference type="Proteomes" id="UP000320672"/>
    </source>
</evidence>
<accession>A0A517MKN7</accession>
<feature type="domain" description="Tll0287-like" evidence="2">
    <location>
        <begin position="48"/>
        <end position="168"/>
    </location>
</feature>
<proteinExistence type="predicted"/>
<feature type="signal peptide" evidence="1">
    <location>
        <begin position="1"/>
        <end position="24"/>
    </location>
</feature>
<dbReference type="KEGG" id="rml:FF011L_42450"/>
<name>A0A517MKN7_9BACT</name>
<gene>
    <name evidence="3" type="ORF">FF011L_42450</name>
</gene>
<protein>
    <recommendedName>
        <fullName evidence="2">Tll0287-like domain-containing protein</fullName>
    </recommendedName>
</protein>
<dbReference type="Pfam" id="PF11845">
    <property type="entry name" value="Tll0287-like"/>
    <property type="match status" value="1"/>
</dbReference>
<dbReference type="InterPro" id="IPR021796">
    <property type="entry name" value="Tll0287-like_dom"/>
</dbReference>
<evidence type="ECO:0000313" key="3">
    <source>
        <dbReference type="EMBL" id="QDS95449.1"/>
    </source>
</evidence>
<keyword evidence="4" id="KW-1185">Reference proteome</keyword>
<dbReference type="AlphaFoldDB" id="A0A517MKN7"/>
<keyword evidence="1" id="KW-0732">Signal</keyword>
<dbReference type="EMBL" id="CP036262">
    <property type="protein sequence ID" value="QDS95449.1"/>
    <property type="molecule type" value="Genomic_DNA"/>
</dbReference>
<sequence precursor="true">MNTSFRSIGLFLIVASALVNQAVAEPPTKTETPSAATVAAVLPAPNLSEVEQRSRILHELISGSLQVMHRDLFDEDESLAIPSHSLEDVFSEMEESFQIEIRWMSVNTDALNTDHLPSDAFERQAAKVLASGKPHFAEAEAGRYRFAGPIRLASQCLKCHVQRRTSNEDRLAGLLISMPFEETPPAEKTESK</sequence>
<evidence type="ECO:0000259" key="2">
    <source>
        <dbReference type="Pfam" id="PF11845"/>
    </source>
</evidence>